<evidence type="ECO:0000256" key="3">
    <source>
        <dbReference type="ARBA" id="ARBA00022692"/>
    </source>
</evidence>
<evidence type="ECO:0000256" key="6">
    <source>
        <dbReference type="ARBA" id="ARBA00023136"/>
    </source>
</evidence>
<dbReference type="InterPro" id="IPR017452">
    <property type="entry name" value="GPCR_Rhodpsn_7TM"/>
</dbReference>
<dbReference type="CDD" id="cd15203">
    <property type="entry name" value="7tmA_NPYR-like"/>
    <property type="match status" value="1"/>
</dbReference>
<evidence type="ECO:0000256" key="10">
    <source>
        <dbReference type="SAM" id="MobiDB-lite"/>
    </source>
</evidence>
<feature type="region of interest" description="Disordered" evidence="10">
    <location>
        <begin position="314"/>
        <end position="335"/>
    </location>
</feature>
<feature type="transmembrane region" description="Helical" evidence="11">
    <location>
        <begin position="95"/>
        <end position="120"/>
    </location>
</feature>
<evidence type="ECO:0000313" key="13">
    <source>
        <dbReference type="EMBL" id="KAB7495852.1"/>
    </source>
</evidence>
<reference evidence="13 14" key="1">
    <citation type="journal article" date="2019" name="PLoS Biol.">
        <title>Sex chromosomes control vertical transmission of feminizing Wolbachia symbionts in an isopod.</title>
        <authorList>
            <person name="Becking T."/>
            <person name="Chebbi M.A."/>
            <person name="Giraud I."/>
            <person name="Moumen B."/>
            <person name="Laverre T."/>
            <person name="Caubet Y."/>
            <person name="Peccoud J."/>
            <person name="Gilbert C."/>
            <person name="Cordaux R."/>
        </authorList>
    </citation>
    <scope>NUCLEOTIDE SEQUENCE [LARGE SCALE GENOMIC DNA]</scope>
    <source>
        <strain evidence="13">ANa2</strain>
        <tissue evidence="13">Whole body excluding digestive tract and cuticle</tissue>
    </source>
</reference>
<keyword evidence="6 11" id="KW-0472">Membrane</keyword>
<evidence type="ECO:0000256" key="8">
    <source>
        <dbReference type="ARBA" id="ARBA00023224"/>
    </source>
</evidence>
<keyword evidence="14" id="KW-1185">Reference proteome</keyword>
<feature type="transmembrane region" description="Helical" evidence="11">
    <location>
        <begin position="54"/>
        <end position="75"/>
    </location>
</feature>
<proteinExistence type="inferred from homology"/>
<dbReference type="InterPro" id="IPR000276">
    <property type="entry name" value="GPCR_Rhodpsn"/>
</dbReference>
<feature type="compositionally biased region" description="Basic and acidic residues" evidence="10">
    <location>
        <begin position="322"/>
        <end position="335"/>
    </location>
</feature>
<dbReference type="Gene3D" id="1.20.1070.10">
    <property type="entry name" value="Rhodopsin 7-helix transmembrane proteins"/>
    <property type="match status" value="1"/>
</dbReference>
<feature type="transmembrane region" description="Helical" evidence="11">
    <location>
        <begin position="20"/>
        <end position="42"/>
    </location>
</feature>
<dbReference type="SUPFAM" id="SSF81321">
    <property type="entry name" value="Family A G protein-coupled receptor-like"/>
    <property type="match status" value="1"/>
</dbReference>
<evidence type="ECO:0000256" key="2">
    <source>
        <dbReference type="ARBA" id="ARBA00010663"/>
    </source>
</evidence>
<dbReference type="InterPro" id="IPR000611">
    <property type="entry name" value="NPY_rcpt"/>
</dbReference>
<dbReference type="OrthoDB" id="9046662at2759"/>
<evidence type="ECO:0000256" key="11">
    <source>
        <dbReference type="SAM" id="Phobius"/>
    </source>
</evidence>
<dbReference type="Pfam" id="PF00001">
    <property type="entry name" value="7tm_1"/>
    <property type="match status" value="1"/>
</dbReference>
<accession>A0A5N5SPQ7</accession>
<comment type="subcellular location">
    <subcellularLocation>
        <location evidence="1">Membrane</location>
        <topology evidence="1">Multi-pass membrane protein</topology>
    </subcellularLocation>
</comment>
<gene>
    <name evidence="13" type="primary">Prlhr</name>
    <name evidence="13" type="ORF">Anas_08931</name>
</gene>
<dbReference type="PROSITE" id="PS50262">
    <property type="entry name" value="G_PROTEIN_RECEP_F1_2"/>
    <property type="match status" value="1"/>
</dbReference>
<sequence length="335" mass="38917">MGEWVFGSVLCHLLSWSQGVSVYISTLTLTSIAIDRFFVIIYPFRPRLKLKVCYLIVICIWIFSLTATLPYALYIEHAKYKGRFYCEEFWPSETIRRIFSVFTAVMQFVIPFIIILICYVKISVRMSERAKTKPGSKSIKKDEIDRDRKRRTNRMLISMVTIFGISWLPMNVIHLAGDYYINATRWSYYNLCFFISHVVAMSSTCYNPFLYAWLNENFRKEFQLVLPCFEQDQPTTVNRGQWRSEKTCNGNNETQQEVLNPNALSLGSGSKRRSFNSHQMQQPLQEAILEEHSVIPSISEKLQMTTLISSAAQRNPSNEVKSFTEEGKELCSETI</sequence>
<evidence type="ECO:0000259" key="12">
    <source>
        <dbReference type="PROSITE" id="PS50262"/>
    </source>
</evidence>
<dbReference type="EMBL" id="SEYY01022049">
    <property type="protein sequence ID" value="KAB7495852.1"/>
    <property type="molecule type" value="Genomic_DNA"/>
</dbReference>
<keyword evidence="3 9" id="KW-0812">Transmembrane</keyword>
<dbReference type="GO" id="GO:0043005">
    <property type="term" value="C:neuron projection"/>
    <property type="evidence" value="ECO:0007669"/>
    <property type="project" value="TreeGrafter"/>
</dbReference>
<comment type="caution">
    <text evidence="13">The sequence shown here is derived from an EMBL/GenBank/DDBJ whole genome shotgun (WGS) entry which is preliminary data.</text>
</comment>
<comment type="similarity">
    <text evidence="2 9">Belongs to the G-protein coupled receptor 1 family.</text>
</comment>
<dbReference type="PRINTS" id="PR00237">
    <property type="entry name" value="GPCRRHODOPSN"/>
</dbReference>
<keyword evidence="5 9" id="KW-0297">G-protein coupled receptor</keyword>
<dbReference type="PROSITE" id="PS00237">
    <property type="entry name" value="G_PROTEIN_RECEP_F1_1"/>
    <property type="match status" value="1"/>
</dbReference>
<keyword evidence="8 9" id="KW-0807">Transducer</keyword>
<name>A0A5N5SPQ7_9CRUS</name>
<protein>
    <submittedName>
        <fullName evidence="13">Prolactin-releasing peptide receptor</fullName>
    </submittedName>
</protein>
<feature type="transmembrane region" description="Helical" evidence="11">
    <location>
        <begin position="156"/>
        <end position="176"/>
    </location>
</feature>
<dbReference type="PRINTS" id="PR01012">
    <property type="entry name" value="NRPEPTIDEYR"/>
</dbReference>
<dbReference type="PANTHER" id="PTHR24235">
    <property type="entry name" value="NEUROPEPTIDE Y RECEPTOR"/>
    <property type="match status" value="1"/>
</dbReference>
<dbReference type="PANTHER" id="PTHR24235:SF29">
    <property type="entry name" value="GH23382P"/>
    <property type="match status" value="1"/>
</dbReference>
<dbReference type="GO" id="GO:0004983">
    <property type="term" value="F:neuropeptide Y receptor activity"/>
    <property type="evidence" value="ECO:0007669"/>
    <property type="project" value="InterPro"/>
</dbReference>
<evidence type="ECO:0000256" key="7">
    <source>
        <dbReference type="ARBA" id="ARBA00023170"/>
    </source>
</evidence>
<organism evidence="13 14">
    <name type="scientific">Armadillidium nasatum</name>
    <dbReference type="NCBI Taxonomy" id="96803"/>
    <lineage>
        <taxon>Eukaryota</taxon>
        <taxon>Metazoa</taxon>
        <taxon>Ecdysozoa</taxon>
        <taxon>Arthropoda</taxon>
        <taxon>Crustacea</taxon>
        <taxon>Multicrustacea</taxon>
        <taxon>Malacostraca</taxon>
        <taxon>Eumalacostraca</taxon>
        <taxon>Peracarida</taxon>
        <taxon>Isopoda</taxon>
        <taxon>Oniscidea</taxon>
        <taxon>Crinocheta</taxon>
        <taxon>Armadillidiidae</taxon>
        <taxon>Armadillidium</taxon>
    </lineage>
</organism>
<feature type="domain" description="G-protein coupled receptors family 1 profile" evidence="12">
    <location>
        <begin position="1"/>
        <end position="211"/>
    </location>
</feature>
<evidence type="ECO:0000256" key="9">
    <source>
        <dbReference type="RuleBase" id="RU000688"/>
    </source>
</evidence>
<evidence type="ECO:0000313" key="14">
    <source>
        <dbReference type="Proteomes" id="UP000326759"/>
    </source>
</evidence>
<keyword evidence="4 11" id="KW-1133">Transmembrane helix</keyword>
<keyword evidence="7 9" id="KW-0675">Receptor</keyword>
<dbReference type="Proteomes" id="UP000326759">
    <property type="component" value="Unassembled WGS sequence"/>
</dbReference>
<evidence type="ECO:0000256" key="1">
    <source>
        <dbReference type="ARBA" id="ARBA00004141"/>
    </source>
</evidence>
<evidence type="ECO:0000256" key="5">
    <source>
        <dbReference type="ARBA" id="ARBA00023040"/>
    </source>
</evidence>
<evidence type="ECO:0000256" key="4">
    <source>
        <dbReference type="ARBA" id="ARBA00022989"/>
    </source>
</evidence>
<dbReference type="GO" id="GO:0042923">
    <property type="term" value="F:neuropeptide binding"/>
    <property type="evidence" value="ECO:0007669"/>
    <property type="project" value="TreeGrafter"/>
</dbReference>
<dbReference type="AlphaFoldDB" id="A0A5N5SPQ7"/>
<dbReference type="GO" id="GO:0005886">
    <property type="term" value="C:plasma membrane"/>
    <property type="evidence" value="ECO:0007669"/>
    <property type="project" value="TreeGrafter"/>
</dbReference>
<feature type="transmembrane region" description="Helical" evidence="11">
    <location>
        <begin position="188"/>
        <end position="214"/>
    </location>
</feature>